<keyword evidence="3" id="KW-0812">Transmembrane</keyword>
<reference evidence="7" key="1">
    <citation type="submission" date="2025-08" db="UniProtKB">
        <authorList>
            <consortium name="RefSeq"/>
        </authorList>
    </citation>
    <scope>IDENTIFICATION</scope>
</reference>
<name>A0A6P8Q2W5_GEOSA</name>
<dbReference type="GO" id="GO:0006955">
    <property type="term" value="P:immune response"/>
    <property type="evidence" value="ECO:0007669"/>
    <property type="project" value="InterPro"/>
</dbReference>
<dbReference type="AlphaFoldDB" id="A0A6P8Q2W5"/>
<protein>
    <submittedName>
        <fullName evidence="7">Tumor necrosis factor receptor superfamily member 3-like</fullName>
    </submittedName>
</protein>
<accession>A0A6P8Q2W5</accession>
<feature type="compositionally biased region" description="Polar residues" evidence="2">
    <location>
        <begin position="281"/>
        <end position="293"/>
    </location>
</feature>
<feature type="compositionally biased region" description="Polar residues" evidence="2">
    <location>
        <begin position="262"/>
        <end position="273"/>
    </location>
</feature>
<feature type="domain" description="TNFR-Cys" evidence="5">
    <location>
        <begin position="40"/>
        <end position="77"/>
    </location>
</feature>
<evidence type="ECO:0000313" key="7">
    <source>
        <dbReference type="RefSeq" id="XP_033781463.1"/>
    </source>
</evidence>
<feature type="disulfide bond" evidence="1">
    <location>
        <begin position="59"/>
        <end position="77"/>
    </location>
</feature>
<dbReference type="PROSITE" id="PS50050">
    <property type="entry name" value="TNFR_NGFR_2"/>
    <property type="match status" value="1"/>
</dbReference>
<evidence type="ECO:0000256" key="1">
    <source>
        <dbReference type="PROSITE-ProRule" id="PRU00206"/>
    </source>
</evidence>
<dbReference type="Gene3D" id="2.10.50.10">
    <property type="entry name" value="Tumor Necrosis Factor Receptor, subunit A, domain 2"/>
    <property type="match status" value="3"/>
</dbReference>
<dbReference type="CDD" id="cd00185">
    <property type="entry name" value="TNFRSF"/>
    <property type="match status" value="1"/>
</dbReference>
<dbReference type="PANTHER" id="PTHR47607">
    <property type="entry name" value="TUMOR NECROSIS FACTOR RECEPTOR SUBFAMILY MEMBER 3"/>
    <property type="match status" value="1"/>
</dbReference>
<evidence type="ECO:0000256" key="4">
    <source>
        <dbReference type="SAM" id="SignalP"/>
    </source>
</evidence>
<gene>
    <name evidence="7" type="primary">LOC117350876</name>
</gene>
<dbReference type="KEGG" id="gsh:117350876"/>
<dbReference type="PANTHER" id="PTHR47607:SF1">
    <property type="entry name" value="TUMOR NECROSIS FACTOR RECEPTOR SUPERFAMILY MEMBER 3"/>
    <property type="match status" value="1"/>
</dbReference>
<dbReference type="GeneID" id="117350876"/>
<feature type="region of interest" description="Disordered" evidence="2">
    <location>
        <begin position="262"/>
        <end position="318"/>
    </location>
</feature>
<feature type="disulfide bond" evidence="1">
    <location>
        <begin position="56"/>
        <end position="69"/>
    </location>
</feature>
<dbReference type="InterPro" id="IPR017349">
    <property type="entry name" value="TNFR_3_LTBR"/>
</dbReference>
<dbReference type="GO" id="GO:0043123">
    <property type="term" value="P:positive regulation of canonical NF-kappaB signal transduction"/>
    <property type="evidence" value="ECO:0007669"/>
    <property type="project" value="InterPro"/>
</dbReference>
<evidence type="ECO:0000259" key="5">
    <source>
        <dbReference type="PROSITE" id="PS50050"/>
    </source>
</evidence>
<dbReference type="PROSITE" id="PS00652">
    <property type="entry name" value="TNFR_NGFR_1"/>
    <property type="match status" value="1"/>
</dbReference>
<feature type="region of interest" description="Disordered" evidence="2">
    <location>
        <begin position="387"/>
        <end position="411"/>
    </location>
</feature>
<dbReference type="SUPFAM" id="SSF57586">
    <property type="entry name" value="TNF receptor-like"/>
    <property type="match status" value="3"/>
</dbReference>
<dbReference type="Pfam" id="PF00020">
    <property type="entry name" value="TNFR_c6"/>
    <property type="match status" value="2"/>
</dbReference>
<feature type="repeat" description="TNFR-Cys" evidence="1">
    <location>
        <begin position="40"/>
        <end position="77"/>
    </location>
</feature>
<dbReference type="GO" id="GO:0048534">
    <property type="term" value="P:hematopoietic or lymphoid organ development"/>
    <property type="evidence" value="ECO:0007669"/>
    <property type="project" value="InterPro"/>
</dbReference>
<evidence type="ECO:0000313" key="6">
    <source>
        <dbReference type="Proteomes" id="UP000515159"/>
    </source>
</evidence>
<keyword evidence="3" id="KW-0472">Membrane</keyword>
<keyword evidence="6" id="KW-1185">Reference proteome</keyword>
<dbReference type="OrthoDB" id="10031141at2759"/>
<dbReference type="InParanoid" id="A0A6P8Q2W5"/>
<feature type="transmembrane region" description="Helical" evidence="3">
    <location>
        <begin position="221"/>
        <end position="241"/>
    </location>
</feature>
<dbReference type="RefSeq" id="XP_033781463.1">
    <property type="nucleotide sequence ID" value="XM_033925572.1"/>
</dbReference>
<dbReference type="SMART" id="SM00208">
    <property type="entry name" value="TNFR"/>
    <property type="match status" value="4"/>
</dbReference>
<evidence type="ECO:0000256" key="2">
    <source>
        <dbReference type="SAM" id="MobiDB-lite"/>
    </source>
</evidence>
<dbReference type="PRINTS" id="PR01920">
    <property type="entry name" value="TNFACTORR3"/>
</dbReference>
<organism evidence="6 7">
    <name type="scientific">Geotrypetes seraphini</name>
    <name type="common">Gaboon caecilian</name>
    <name type="synonym">Caecilia seraphini</name>
    <dbReference type="NCBI Taxonomy" id="260995"/>
    <lineage>
        <taxon>Eukaryota</taxon>
        <taxon>Metazoa</taxon>
        <taxon>Chordata</taxon>
        <taxon>Craniata</taxon>
        <taxon>Vertebrata</taxon>
        <taxon>Euteleostomi</taxon>
        <taxon>Amphibia</taxon>
        <taxon>Gymnophiona</taxon>
        <taxon>Geotrypetes</taxon>
    </lineage>
</organism>
<keyword evidence="1" id="KW-1015">Disulfide bond</keyword>
<feature type="chain" id="PRO_5028294879" evidence="4">
    <location>
        <begin position="27"/>
        <end position="427"/>
    </location>
</feature>
<keyword evidence="4" id="KW-0732">Signal</keyword>
<comment type="caution">
    <text evidence="1">Lacks conserved residue(s) required for the propagation of feature annotation.</text>
</comment>
<dbReference type="Proteomes" id="UP000515159">
    <property type="component" value="Chromosome 16"/>
</dbReference>
<dbReference type="InterPro" id="IPR001368">
    <property type="entry name" value="TNFR/NGFR_Cys_rich_reg"/>
</dbReference>
<feature type="signal peptide" evidence="4">
    <location>
        <begin position="1"/>
        <end position="26"/>
    </location>
</feature>
<evidence type="ECO:0000256" key="3">
    <source>
        <dbReference type="SAM" id="Phobius"/>
    </source>
</evidence>
<keyword evidence="3" id="KW-1133">Transmembrane helix</keyword>
<sequence>MTAAQAFLLFQGTWLLLALLWDVSPAVPAQFSPYDVKDQECSNATKYYLKKDGLCCSRCPPGYYVSEKCIPGRDTTCVQCPNNSVTETWNYLLKCFRCPHCDSVRGFEVALPCNLTHKTKCRCIKGTHCITVDTQEECKHCESDSECPLGTEVSIPGNGISDTVCVPCRPGFYQNESSLQAGCLPHTNCTALGLQIHSPGSASSDSKCVPVPRKEPDYRPLLITLSLLAILLSTIAIFICFQRGSLCRKLKNLMDEKPQLVQETLTDPSSPNASKDPLLPDSQNTSDPTTMHSPIQEEETLLRNPVPQSEPQGYRDAKQTKDLPEIAPEEQNCVTDWQGQQVTAGCNSGLQMNGRSMTFNGNVYVYNGMDSRTPEFLAGNPLSSLEPPVSVPGTGGLRLVSPRQEDGKELHMSVEESWRGLTPFPIE</sequence>
<dbReference type="FunCoup" id="A0A6P8Q2W5">
    <property type="interactions" value="645"/>
</dbReference>
<proteinExistence type="predicted"/>